<comment type="caution">
    <text evidence="1">The sequence shown here is derived from an EMBL/GenBank/DDBJ whole genome shotgun (WGS) entry which is preliminary data.</text>
</comment>
<accession>A0A4Y2WCR2</accession>
<dbReference type="Proteomes" id="UP000499080">
    <property type="component" value="Unassembled WGS sequence"/>
</dbReference>
<reference evidence="1 2" key="1">
    <citation type="journal article" date="2019" name="Sci. Rep.">
        <title>Orb-weaving spider Araneus ventricosus genome elucidates the spidroin gene catalogue.</title>
        <authorList>
            <person name="Kono N."/>
            <person name="Nakamura H."/>
            <person name="Ohtoshi R."/>
            <person name="Moran D.A.P."/>
            <person name="Shinohara A."/>
            <person name="Yoshida Y."/>
            <person name="Fujiwara M."/>
            <person name="Mori M."/>
            <person name="Tomita M."/>
            <person name="Arakawa K."/>
        </authorList>
    </citation>
    <scope>NUCLEOTIDE SEQUENCE [LARGE SCALE GENOMIC DNA]</scope>
</reference>
<gene>
    <name evidence="1" type="ORF">AVEN_195246_1</name>
</gene>
<sequence>MKYIPFISMTLDLLLGKKGRKKKNSYTQKNAKIDHSFPNAKRKVNFDFYLRVGGSRVHSCLIGADLDSDKEAADMSCDHQQMKISAQQTLGKMDDIISHSSSTTDNLLRDLLFSKKKNKIGGELSHKRSKKLQNMYLFKEGVECKISKTN</sequence>
<dbReference type="AlphaFoldDB" id="A0A4Y2WCR2"/>
<evidence type="ECO:0000313" key="1">
    <source>
        <dbReference type="EMBL" id="GBO34326.1"/>
    </source>
</evidence>
<dbReference type="EMBL" id="BGPR01058130">
    <property type="protein sequence ID" value="GBO34326.1"/>
    <property type="molecule type" value="Genomic_DNA"/>
</dbReference>
<evidence type="ECO:0000313" key="2">
    <source>
        <dbReference type="Proteomes" id="UP000499080"/>
    </source>
</evidence>
<name>A0A4Y2WCR2_ARAVE</name>
<keyword evidence="2" id="KW-1185">Reference proteome</keyword>
<protein>
    <submittedName>
        <fullName evidence="1">Uncharacterized protein</fullName>
    </submittedName>
</protein>
<organism evidence="1 2">
    <name type="scientific">Araneus ventricosus</name>
    <name type="common">Orbweaver spider</name>
    <name type="synonym">Epeira ventricosa</name>
    <dbReference type="NCBI Taxonomy" id="182803"/>
    <lineage>
        <taxon>Eukaryota</taxon>
        <taxon>Metazoa</taxon>
        <taxon>Ecdysozoa</taxon>
        <taxon>Arthropoda</taxon>
        <taxon>Chelicerata</taxon>
        <taxon>Arachnida</taxon>
        <taxon>Araneae</taxon>
        <taxon>Araneomorphae</taxon>
        <taxon>Entelegynae</taxon>
        <taxon>Araneoidea</taxon>
        <taxon>Araneidae</taxon>
        <taxon>Araneus</taxon>
    </lineage>
</organism>
<proteinExistence type="predicted"/>